<dbReference type="STRING" id="1236989.JCM15548_13531"/>
<keyword evidence="1" id="KW-0813">Transport</keyword>
<evidence type="ECO:0000256" key="1">
    <source>
        <dbReference type="PROSITE-ProRule" id="PRU01360"/>
    </source>
</evidence>
<comment type="subcellular location">
    <subcellularLocation>
        <location evidence="1">Cell outer membrane</location>
        <topology evidence="1">Multi-pass membrane protein</topology>
    </subcellularLocation>
</comment>
<keyword evidence="1" id="KW-0812">Transmembrane</keyword>
<evidence type="ECO:0000313" key="3">
    <source>
        <dbReference type="EMBL" id="GAO31187.1"/>
    </source>
</evidence>
<dbReference type="InterPro" id="IPR037066">
    <property type="entry name" value="Plug_dom_sf"/>
</dbReference>
<sequence>MNASALAQTRVVEGFVTTLNDLTVSNLRVTAEKAGSAVMTDSLGRFTIVTNAKDVLRLTSRDNIFKDSKVRINRRTPDTLNIHLTFNNTPENQELVVGYGYVKRSELTQSVSQMENKRNDFCHYSNIFELIKGRLAGVQVVGGGREPEVIIRGISSINSSNAALYVVDGMVVNSISHISPCHVKSISVLKDSSASIYGSRGANGVVLIETKKGGQP</sequence>
<reference evidence="3 4" key="1">
    <citation type="journal article" date="2015" name="Microbes Environ.">
        <title>Distribution and evolution of nitrogen fixation genes in the phylum bacteroidetes.</title>
        <authorList>
            <person name="Inoue J."/>
            <person name="Oshima K."/>
            <person name="Suda W."/>
            <person name="Sakamoto M."/>
            <person name="Iino T."/>
            <person name="Noda S."/>
            <person name="Hongoh Y."/>
            <person name="Hattori M."/>
            <person name="Ohkuma M."/>
        </authorList>
    </citation>
    <scope>NUCLEOTIDE SEQUENCE [LARGE SCALE GENOMIC DNA]</scope>
    <source>
        <strain evidence="3">JCM 15548</strain>
    </source>
</reference>
<proteinExistence type="inferred from homology"/>
<keyword evidence="1" id="KW-1134">Transmembrane beta strand</keyword>
<dbReference type="InterPro" id="IPR039426">
    <property type="entry name" value="TonB-dep_rcpt-like"/>
</dbReference>
<protein>
    <submittedName>
        <fullName evidence="3">TonB-dependent receptor</fullName>
    </submittedName>
</protein>
<comment type="caution">
    <text evidence="3">The sequence shown here is derived from an EMBL/GenBank/DDBJ whole genome shotgun (WGS) entry which is preliminary data.</text>
</comment>
<dbReference type="InterPro" id="IPR012910">
    <property type="entry name" value="Plug_dom"/>
</dbReference>
<gene>
    <name evidence="3" type="ORF">JCM15548_13531</name>
</gene>
<dbReference type="SUPFAM" id="SSF56935">
    <property type="entry name" value="Porins"/>
    <property type="match status" value="1"/>
</dbReference>
<dbReference type="AlphaFoldDB" id="A0A0E9M032"/>
<accession>A0A0E9M032</accession>
<dbReference type="Proteomes" id="UP000032900">
    <property type="component" value="Unassembled WGS sequence"/>
</dbReference>
<evidence type="ECO:0000313" key="4">
    <source>
        <dbReference type="Proteomes" id="UP000032900"/>
    </source>
</evidence>
<dbReference type="InterPro" id="IPR023997">
    <property type="entry name" value="TonB-dep_OMP_SusC/RagA_CS"/>
</dbReference>
<keyword evidence="3" id="KW-0675">Receptor</keyword>
<dbReference type="Gene3D" id="2.170.130.10">
    <property type="entry name" value="TonB-dependent receptor, plug domain"/>
    <property type="match status" value="1"/>
</dbReference>
<name>A0A0E9M032_9BACT</name>
<keyword evidence="1" id="KW-0998">Cell outer membrane</keyword>
<comment type="similarity">
    <text evidence="1">Belongs to the TonB-dependent receptor family.</text>
</comment>
<dbReference type="PROSITE" id="PS52016">
    <property type="entry name" value="TONB_DEPENDENT_REC_3"/>
    <property type="match status" value="1"/>
</dbReference>
<dbReference type="GO" id="GO:0009279">
    <property type="term" value="C:cell outer membrane"/>
    <property type="evidence" value="ECO:0007669"/>
    <property type="project" value="UniProtKB-SubCell"/>
</dbReference>
<keyword evidence="1" id="KW-0472">Membrane</keyword>
<feature type="domain" description="TonB-dependent receptor plug" evidence="2">
    <location>
        <begin position="105"/>
        <end position="205"/>
    </location>
</feature>
<organism evidence="3 4">
    <name type="scientific">Geofilum rubicundum JCM 15548</name>
    <dbReference type="NCBI Taxonomy" id="1236989"/>
    <lineage>
        <taxon>Bacteria</taxon>
        <taxon>Pseudomonadati</taxon>
        <taxon>Bacteroidota</taxon>
        <taxon>Bacteroidia</taxon>
        <taxon>Marinilabiliales</taxon>
        <taxon>Marinilabiliaceae</taxon>
        <taxon>Geofilum</taxon>
    </lineage>
</organism>
<evidence type="ECO:0000259" key="2">
    <source>
        <dbReference type="Pfam" id="PF07715"/>
    </source>
</evidence>
<dbReference type="NCBIfam" id="TIGR04057">
    <property type="entry name" value="SusC_RagA_signa"/>
    <property type="match status" value="1"/>
</dbReference>
<keyword evidence="4" id="KW-1185">Reference proteome</keyword>
<dbReference type="Pfam" id="PF07715">
    <property type="entry name" value="Plug"/>
    <property type="match status" value="1"/>
</dbReference>
<dbReference type="EMBL" id="BAZW01000040">
    <property type="protein sequence ID" value="GAO31187.1"/>
    <property type="molecule type" value="Genomic_DNA"/>
</dbReference>